<dbReference type="Proteomes" id="UP000240608">
    <property type="component" value="Unassembled WGS sequence"/>
</dbReference>
<comment type="caution">
    <text evidence="1">The sequence shown here is derived from an EMBL/GenBank/DDBJ whole genome shotgun (WGS) entry which is preliminary data.</text>
</comment>
<evidence type="ECO:0000313" key="1">
    <source>
        <dbReference type="EMBL" id="PTB96476.1"/>
    </source>
</evidence>
<sequence length="315" mass="36483">MTLIKTRFALIISLILILLFSCEKEETKKLPTDILSFWDFKGYEISGTLEEIPDSISIDLYIGSVYSEGNDFDGETPFRNYWGRFRLDEENIDFYDLRVTDVLTQEDSLLYYKIEEKYLLSLMKAKNYTVKNNVLSIYIGEDSCLLFTKSENTIYQDDYEFHTQFNEYDWTAISNSIGISLDYNYSSQLHTYRISAESEDDSFDGYRYNLDISIYYPPKKGQYIVNNEDSMFHIPGVYATCCWNSVSYDCAYSINGYMNIIRVSRGFISGEFGIDLVHSQGFEIESEIGLHNGSFKIPIRSSSGGKPLYKTYNSN</sequence>
<name>A0A2T4DRT8_9BACT</name>
<proteinExistence type="predicted"/>
<organism evidence="1 2">
    <name type="scientific">Marivirga lumbricoides</name>
    <dbReference type="NCBI Taxonomy" id="1046115"/>
    <lineage>
        <taxon>Bacteria</taxon>
        <taxon>Pseudomonadati</taxon>
        <taxon>Bacteroidota</taxon>
        <taxon>Cytophagia</taxon>
        <taxon>Cytophagales</taxon>
        <taxon>Marivirgaceae</taxon>
        <taxon>Marivirga</taxon>
    </lineage>
</organism>
<reference evidence="1 2" key="1">
    <citation type="submission" date="2018-03" db="EMBL/GenBank/DDBJ databases">
        <title>Cross-interface Injection: A General Nanoliter Liquid Handling Method Applied to Single Cells Genome Amplification Automated Nanoliter Liquid Handling Applied to Single Cell Multiple Displacement Amplification.</title>
        <authorList>
            <person name="Yun J."/>
            <person name="Xu P."/>
            <person name="Xu J."/>
            <person name="Dai X."/>
            <person name="Wang Y."/>
            <person name="Zheng X."/>
            <person name="Cao C."/>
            <person name="Yi Q."/>
            <person name="Zhu Y."/>
            <person name="Wang L."/>
            <person name="Dong Z."/>
            <person name="Huang Y."/>
            <person name="Huang L."/>
            <person name="Du W."/>
        </authorList>
    </citation>
    <scope>NUCLEOTIDE SEQUENCE [LARGE SCALE GENOMIC DNA]</scope>
    <source>
        <strain evidence="1 2">Z-D1-2</strain>
    </source>
</reference>
<accession>A0A2T4DRT8</accession>
<gene>
    <name evidence="1" type="ORF">C9994_07125</name>
</gene>
<dbReference type="PROSITE" id="PS51257">
    <property type="entry name" value="PROKAR_LIPOPROTEIN"/>
    <property type="match status" value="1"/>
</dbReference>
<dbReference type="EMBL" id="PYVU01000049">
    <property type="protein sequence ID" value="PTB96476.1"/>
    <property type="molecule type" value="Genomic_DNA"/>
</dbReference>
<dbReference type="AlphaFoldDB" id="A0A2T4DRT8"/>
<protein>
    <submittedName>
        <fullName evidence="1">Uncharacterized protein</fullName>
    </submittedName>
</protein>
<evidence type="ECO:0000313" key="2">
    <source>
        <dbReference type="Proteomes" id="UP000240608"/>
    </source>
</evidence>